<gene>
    <name evidence="2" type="ORF">METZ01_LOCUS434297</name>
</gene>
<feature type="region of interest" description="Disordered" evidence="1">
    <location>
        <begin position="30"/>
        <end position="78"/>
    </location>
</feature>
<feature type="non-terminal residue" evidence="2">
    <location>
        <position position="97"/>
    </location>
</feature>
<organism evidence="2">
    <name type="scientific">marine metagenome</name>
    <dbReference type="NCBI Taxonomy" id="408172"/>
    <lineage>
        <taxon>unclassified sequences</taxon>
        <taxon>metagenomes</taxon>
        <taxon>ecological metagenomes</taxon>
    </lineage>
</organism>
<dbReference type="EMBL" id="UINC01175030">
    <property type="protein sequence ID" value="SVD81443.1"/>
    <property type="molecule type" value="Genomic_DNA"/>
</dbReference>
<evidence type="ECO:0000313" key="2">
    <source>
        <dbReference type="EMBL" id="SVD81443.1"/>
    </source>
</evidence>
<accession>A0A382YDU9</accession>
<reference evidence="2" key="1">
    <citation type="submission" date="2018-05" db="EMBL/GenBank/DDBJ databases">
        <authorList>
            <person name="Lanie J.A."/>
            <person name="Ng W.-L."/>
            <person name="Kazmierczak K.M."/>
            <person name="Andrzejewski T.M."/>
            <person name="Davidsen T.M."/>
            <person name="Wayne K.J."/>
            <person name="Tettelin H."/>
            <person name="Glass J.I."/>
            <person name="Rusch D."/>
            <person name="Podicherti R."/>
            <person name="Tsui H.-C.T."/>
            <person name="Winkler M.E."/>
        </authorList>
    </citation>
    <scope>NUCLEOTIDE SEQUENCE</scope>
</reference>
<proteinExistence type="predicted"/>
<evidence type="ECO:0000256" key="1">
    <source>
        <dbReference type="SAM" id="MobiDB-lite"/>
    </source>
</evidence>
<name>A0A382YDU9_9ZZZZ</name>
<dbReference type="AlphaFoldDB" id="A0A382YDU9"/>
<feature type="compositionally biased region" description="Polar residues" evidence="1">
    <location>
        <begin position="51"/>
        <end position="73"/>
    </location>
</feature>
<protein>
    <submittedName>
        <fullName evidence="2">Uncharacterized protein</fullName>
    </submittedName>
</protein>
<sequence length="97" mass="10366">MDRTGKLILVVSVLLLLGAPILQNKFAPKRSVQPRVDANSTRRGTSPPAAISSSTNAPTTQINTVPQTPSTNAVPVPPSAPEKIVVLQNDFVRYTFT</sequence>